<dbReference type="Proteomes" id="UP000006381">
    <property type="component" value="Chromosome"/>
</dbReference>
<dbReference type="EMBL" id="CP000033">
    <property type="protein sequence ID" value="AAV43731.1"/>
    <property type="molecule type" value="Genomic_DNA"/>
</dbReference>
<evidence type="ECO:0000259" key="2">
    <source>
        <dbReference type="Pfam" id="PF05257"/>
    </source>
</evidence>
<protein>
    <submittedName>
        <fullName evidence="3">Phage capsid protein</fullName>
    </submittedName>
</protein>
<dbReference type="Pfam" id="PF05257">
    <property type="entry name" value="CHAP"/>
    <property type="match status" value="1"/>
</dbReference>
<evidence type="ECO:0000313" key="3">
    <source>
        <dbReference type="EMBL" id="AAV43731.1"/>
    </source>
</evidence>
<feature type="domain" description="Peptidase C51" evidence="2">
    <location>
        <begin position="84"/>
        <end position="168"/>
    </location>
</feature>
<dbReference type="InterPro" id="IPR007921">
    <property type="entry name" value="CHAP_dom"/>
</dbReference>
<dbReference type="eggNOG" id="COG0791">
    <property type="taxonomic scope" value="Bacteria"/>
</dbReference>
<evidence type="ECO:0000313" key="4">
    <source>
        <dbReference type="Proteomes" id="UP000006381"/>
    </source>
</evidence>
<proteinExistence type="predicted"/>
<dbReference type="OrthoDB" id="2194876at2"/>
<name>Q5FHU3_LACAC</name>
<dbReference type="Gene3D" id="3.90.1720.10">
    <property type="entry name" value="endopeptidase domain like (from Nostoc punctiforme)"/>
    <property type="match status" value="1"/>
</dbReference>
<dbReference type="AlphaFoldDB" id="Q5FHU3"/>
<dbReference type="BioCyc" id="LACI272621:G1G49-1887-MONOMER"/>
<feature type="transmembrane region" description="Helical" evidence="1">
    <location>
        <begin position="14"/>
        <end position="31"/>
    </location>
</feature>
<keyword evidence="4" id="KW-1185">Reference proteome</keyword>
<sequence length="204" mass="22806">MIVAADKSTLKKKITLVFTSLLVLISIFFIGSKTMNMPFSTQFTDDSRYQNTIIKHSRRLVGYFNYGTDDQRMNFGNLQHPDKNGFTDCSSLVWLVMKQAGYNVGPTAFSTPEMENDAKNAHQYFRQIHAKNVKPGDIVIVNVGTGYGPNGHTAIIDGPYHGRKTQIIEIGGIDPMGAVHRSTIEQSFQSLLKEGRITYARPTK</sequence>
<dbReference type="SUPFAM" id="SSF54001">
    <property type="entry name" value="Cysteine proteinases"/>
    <property type="match status" value="1"/>
</dbReference>
<reference evidence="3 4" key="1">
    <citation type="journal article" date="2005" name="Proc. Natl. Acad. Sci. U.S.A.">
        <title>Complete genome sequence of the probiotic lactic acid bacterium Lactobacillus acidophilus NCFM.</title>
        <authorList>
            <person name="Altermann E."/>
            <person name="Russell W.M."/>
            <person name="Azcarate-Peril M.A."/>
            <person name="Barrangou R."/>
            <person name="Buck B.L."/>
            <person name="McAuliffe O."/>
            <person name="Souther N."/>
            <person name="Dobson A."/>
            <person name="Duong T."/>
            <person name="Callanan M."/>
            <person name="Lick S."/>
            <person name="Hamrick A."/>
            <person name="Cano R."/>
            <person name="Klaenhammer T.R."/>
        </authorList>
    </citation>
    <scope>NUCLEOTIDE SEQUENCE [LARGE SCALE GENOMIC DNA]</scope>
    <source>
        <strain evidence="4">ATCC 700396 / NCK56 / N2 / NCFM</strain>
    </source>
</reference>
<dbReference type="KEGG" id="lac:LBA1935"/>
<keyword evidence="1" id="KW-0472">Membrane</keyword>
<evidence type="ECO:0000256" key="1">
    <source>
        <dbReference type="SAM" id="Phobius"/>
    </source>
</evidence>
<gene>
    <name evidence="3" type="ordered locus">LBA1935</name>
</gene>
<keyword evidence="1" id="KW-1133">Transmembrane helix</keyword>
<dbReference type="STRING" id="272621.LBA1935"/>
<dbReference type="HOGENOM" id="CLU_1568711_0_0_9"/>
<dbReference type="PATRIC" id="fig|272621.13.peg.1839"/>
<organism evidence="4">
    <name type="scientific">Lactobacillus acidophilus (strain ATCC 700396 / NCK56 / N2 / NCFM)</name>
    <dbReference type="NCBI Taxonomy" id="272621"/>
    <lineage>
        <taxon>Bacteria</taxon>
        <taxon>Bacillati</taxon>
        <taxon>Bacillota</taxon>
        <taxon>Bacilli</taxon>
        <taxon>Lactobacillales</taxon>
        <taxon>Lactobacillaceae</taxon>
        <taxon>Lactobacillus</taxon>
    </lineage>
</organism>
<accession>Q5FHU3</accession>
<keyword evidence="1" id="KW-0812">Transmembrane</keyword>
<dbReference type="InterPro" id="IPR038765">
    <property type="entry name" value="Papain-like_cys_pep_sf"/>
</dbReference>